<evidence type="ECO:0000313" key="1">
    <source>
        <dbReference type="EMBL" id="PWA40308.1"/>
    </source>
</evidence>
<dbReference type="AlphaFoldDB" id="A0A2U1KU95"/>
<protein>
    <submittedName>
        <fullName evidence="1">Tankyrase-1</fullName>
    </submittedName>
</protein>
<evidence type="ECO:0000313" key="2">
    <source>
        <dbReference type="Proteomes" id="UP000245207"/>
    </source>
</evidence>
<name>A0A2U1KU95_ARTAN</name>
<keyword evidence="2" id="KW-1185">Reference proteome</keyword>
<dbReference type="Proteomes" id="UP000245207">
    <property type="component" value="Unassembled WGS sequence"/>
</dbReference>
<reference evidence="1 2" key="1">
    <citation type="journal article" date="2018" name="Mol. Plant">
        <title>The genome of Artemisia annua provides insight into the evolution of Asteraceae family and artemisinin biosynthesis.</title>
        <authorList>
            <person name="Shen Q."/>
            <person name="Zhang L."/>
            <person name="Liao Z."/>
            <person name="Wang S."/>
            <person name="Yan T."/>
            <person name="Shi P."/>
            <person name="Liu M."/>
            <person name="Fu X."/>
            <person name="Pan Q."/>
            <person name="Wang Y."/>
            <person name="Lv Z."/>
            <person name="Lu X."/>
            <person name="Zhang F."/>
            <person name="Jiang W."/>
            <person name="Ma Y."/>
            <person name="Chen M."/>
            <person name="Hao X."/>
            <person name="Li L."/>
            <person name="Tang Y."/>
            <person name="Lv G."/>
            <person name="Zhou Y."/>
            <person name="Sun X."/>
            <person name="Brodelius P.E."/>
            <person name="Rose J.K.C."/>
            <person name="Tang K."/>
        </authorList>
    </citation>
    <scope>NUCLEOTIDE SEQUENCE [LARGE SCALE GENOMIC DNA]</scope>
    <source>
        <strain evidence="2">cv. Huhao1</strain>
        <tissue evidence="1">Leaf</tissue>
    </source>
</reference>
<gene>
    <name evidence="1" type="ORF">CTI12_AA563810</name>
</gene>
<proteinExistence type="predicted"/>
<sequence>MQRVKDSSRSVTKPITIHALCNSGDLSGVIKLLRDNPSLINDRNPVLDTPAPALTQKAVEVALVLDSSYIFM</sequence>
<organism evidence="1 2">
    <name type="scientific">Artemisia annua</name>
    <name type="common">Sweet wormwood</name>
    <dbReference type="NCBI Taxonomy" id="35608"/>
    <lineage>
        <taxon>Eukaryota</taxon>
        <taxon>Viridiplantae</taxon>
        <taxon>Streptophyta</taxon>
        <taxon>Embryophyta</taxon>
        <taxon>Tracheophyta</taxon>
        <taxon>Spermatophyta</taxon>
        <taxon>Magnoliopsida</taxon>
        <taxon>eudicotyledons</taxon>
        <taxon>Gunneridae</taxon>
        <taxon>Pentapetalae</taxon>
        <taxon>asterids</taxon>
        <taxon>campanulids</taxon>
        <taxon>Asterales</taxon>
        <taxon>Asteraceae</taxon>
        <taxon>Asteroideae</taxon>
        <taxon>Anthemideae</taxon>
        <taxon>Artemisiinae</taxon>
        <taxon>Artemisia</taxon>
    </lineage>
</organism>
<accession>A0A2U1KU95</accession>
<dbReference type="EMBL" id="PKPP01013887">
    <property type="protein sequence ID" value="PWA40308.1"/>
    <property type="molecule type" value="Genomic_DNA"/>
</dbReference>
<comment type="caution">
    <text evidence="1">The sequence shown here is derived from an EMBL/GenBank/DDBJ whole genome shotgun (WGS) entry which is preliminary data.</text>
</comment>